<comment type="caution">
    <text evidence="1">The sequence shown here is derived from an EMBL/GenBank/DDBJ whole genome shotgun (WGS) entry which is preliminary data.</text>
</comment>
<dbReference type="RefSeq" id="WP_184803419.1">
    <property type="nucleotide sequence ID" value="NZ_JACIIZ010000011.1"/>
</dbReference>
<sequence>MSVTAQSGNVSVVTGQEVTWTPDDGKTLSLKVPGVDSAMAAKGVLYVLVKDDGAKLPTRLMLIARNGSILGVLSPDPGFSFYYLTPHPDAGVSIVCVTDTPINGWQDWHFAYSGGKKALVRLGPAY</sequence>
<name>A0A7X0B0Q3_9PROT</name>
<organism evidence="1 2">
    <name type="scientific">Nitrospirillum iridis</name>
    <dbReference type="NCBI Taxonomy" id="765888"/>
    <lineage>
        <taxon>Bacteria</taxon>
        <taxon>Pseudomonadati</taxon>
        <taxon>Pseudomonadota</taxon>
        <taxon>Alphaproteobacteria</taxon>
        <taxon>Rhodospirillales</taxon>
        <taxon>Azospirillaceae</taxon>
        <taxon>Nitrospirillum</taxon>
    </lineage>
</organism>
<dbReference type="EMBL" id="JACIIZ010000011">
    <property type="protein sequence ID" value="MBB6253217.1"/>
    <property type="molecule type" value="Genomic_DNA"/>
</dbReference>
<dbReference type="Proteomes" id="UP000539175">
    <property type="component" value="Unassembled WGS sequence"/>
</dbReference>
<evidence type="ECO:0000313" key="1">
    <source>
        <dbReference type="EMBL" id="MBB6253217.1"/>
    </source>
</evidence>
<evidence type="ECO:0000313" key="2">
    <source>
        <dbReference type="Proteomes" id="UP000539175"/>
    </source>
</evidence>
<gene>
    <name evidence="1" type="ORF">FHS74_003786</name>
</gene>
<accession>A0A7X0B0Q3</accession>
<dbReference type="AlphaFoldDB" id="A0A7X0B0Q3"/>
<reference evidence="1 2" key="1">
    <citation type="submission" date="2020-08" db="EMBL/GenBank/DDBJ databases">
        <title>Genomic Encyclopedia of Type Strains, Phase IV (KMG-IV): sequencing the most valuable type-strain genomes for metagenomic binning, comparative biology and taxonomic classification.</title>
        <authorList>
            <person name="Goeker M."/>
        </authorList>
    </citation>
    <scope>NUCLEOTIDE SEQUENCE [LARGE SCALE GENOMIC DNA]</scope>
    <source>
        <strain evidence="1 2">DSM 22198</strain>
    </source>
</reference>
<proteinExistence type="predicted"/>
<protein>
    <submittedName>
        <fullName evidence="1">Uncharacterized protein</fullName>
    </submittedName>
</protein>
<keyword evidence="2" id="KW-1185">Reference proteome</keyword>